<protein>
    <recommendedName>
        <fullName evidence="6">TVP38/TMEM64 family membrane protein</fullName>
    </recommendedName>
</protein>
<dbReference type="PANTHER" id="PTHR12677">
    <property type="entry name" value="GOLGI APPARATUS MEMBRANE PROTEIN TVP38-RELATED"/>
    <property type="match status" value="1"/>
</dbReference>
<dbReference type="RefSeq" id="WP_084115640.1">
    <property type="nucleotide sequence ID" value="NZ_FWXH01000006.1"/>
</dbReference>
<dbReference type="OrthoDB" id="9812980at2"/>
<evidence type="ECO:0000313" key="9">
    <source>
        <dbReference type="Proteomes" id="UP000192468"/>
    </source>
</evidence>
<evidence type="ECO:0000313" key="8">
    <source>
        <dbReference type="EMBL" id="SMC23795.1"/>
    </source>
</evidence>
<feature type="transmembrane region" description="Helical" evidence="6">
    <location>
        <begin position="194"/>
        <end position="212"/>
    </location>
</feature>
<feature type="transmembrane region" description="Helical" evidence="6">
    <location>
        <begin position="53"/>
        <end position="78"/>
    </location>
</feature>
<feature type="transmembrane region" description="Helical" evidence="6">
    <location>
        <begin position="84"/>
        <end position="105"/>
    </location>
</feature>
<dbReference type="InterPro" id="IPR032816">
    <property type="entry name" value="VTT_dom"/>
</dbReference>
<dbReference type="Pfam" id="PF09335">
    <property type="entry name" value="VTT_dom"/>
    <property type="match status" value="1"/>
</dbReference>
<evidence type="ECO:0000256" key="4">
    <source>
        <dbReference type="ARBA" id="ARBA00022989"/>
    </source>
</evidence>
<evidence type="ECO:0000259" key="7">
    <source>
        <dbReference type="Pfam" id="PF09335"/>
    </source>
</evidence>
<gene>
    <name evidence="8" type="ORF">SAMN02745134_01989</name>
</gene>
<evidence type="ECO:0000256" key="3">
    <source>
        <dbReference type="ARBA" id="ARBA00022692"/>
    </source>
</evidence>
<keyword evidence="9" id="KW-1185">Reference proteome</keyword>
<keyword evidence="3 6" id="KW-0812">Transmembrane</keyword>
<organism evidence="8 9">
    <name type="scientific">Clostridium acidisoli DSM 12555</name>
    <dbReference type="NCBI Taxonomy" id="1121291"/>
    <lineage>
        <taxon>Bacteria</taxon>
        <taxon>Bacillati</taxon>
        <taxon>Bacillota</taxon>
        <taxon>Clostridia</taxon>
        <taxon>Eubacteriales</taxon>
        <taxon>Clostridiaceae</taxon>
        <taxon>Clostridium</taxon>
    </lineage>
</organism>
<dbReference type="STRING" id="1121291.SAMN02745134_01989"/>
<evidence type="ECO:0000256" key="6">
    <source>
        <dbReference type="RuleBase" id="RU366058"/>
    </source>
</evidence>
<comment type="similarity">
    <text evidence="6">Belongs to the TVP38/TMEM64 family.</text>
</comment>
<name>A0A1W1XII9_9CLOT</name>
<dbReference type="EMBL" id="FWXH01000006">
    <property type="protein sequence ID" value="SMC23795.1"/>
    <property type="molecule type" value="Genomic_DNA"/>
</dbReference>
<feature type="domain" description="VTT" evidence="7">
    <location>
        <begin position="68"/>
        <end position="184"/>
    </location>
</feature>
<keyword evidence="2 6" id="KW-1003">Cell membrane</keyword>
<dbReference type="PANTHER" id="PTHR12677:SF49">
    <property type="entry name" value="TVP38_TMEM64 FAMILY MEMBRANE PROTEIN"/>
    <property type="match status" value="1"/>
</dbReference>
<proteinExistence type="inferred from homology"/>
<feature type="transmembrane region" description="Helical" evidence="6">
    <location>
        <begin position="164"/>
        <end position="182"/>
    </location>
</feature>
<reference evidence="8 9" key="1">
    <citation type="submission" date="2017-04" db="EMBL/GenBank/DDBJ databases">
        <authorList>
            <person name="Afonso C.L."/>
            <person name="Miller P.J."/>
            <person name="Scott M.A."/>
            <person name="Spackman E."/>
            <person name="Goraichik I."/>
            <person name="Dimitrov K.M."/>
            <person name="Suarez D.L."/>
            <person name="Swayne D.E."/>
        </authorList>
    </citation>
    <scope>NUCLEOTIDE SEQUENCE [LARGE SCALE GENOMIC DNA]</scope>
    <source>
        <strain evidence="8 9">DSM 12555</strain>
    </source>
</reference>
<evidence type="ECO:0000256" key="5">
    <source>
        <dbReference type="ARBA" id="ARBA00023136"/>
    </source>
</evidence>
<dbReference type="InterPro" id="IPR015414">
    <property type="entry name" value="TMEM64"/>
</dbReference>
<keyword evidence="5 6" id="KW-0472">Membrane</keyword>
<dbReference type="AlphaFoldDB" id="A0A1W1XII9"/>
<feature type="transmembrane region" description="Helical" evidence="6">
    <location>
        <begin position="12"/>
        <end position="32"/>
    </location>
</feature>
<keyword evidence="4 6" id="KW-1133">Transmembrane helix</keyword>
<evidence type="ECO:0000256" key="2">
    <source>
        <dbReference type="ARBA" id="ARBA00022475"/>
    </source>
</evidence>
<feature type="transmembrane region" description="Helical" evidence="6">
    <location>
        <begin position="133"/>
        <end position="152"/>
    </location>
</feature>
<evidence type="ECO:0000256" key="1">
    <source>
        <dbReference type="ARBA" id="ARBA00004651"/>
    </source>
</evidence>
<sequence>MKGFIKNNLKYIGIVVVVIIILLSIFRFRNILPNINPKYLRHYILRYGKFSSLVFIIIYSLRPIVLIIPASLLSIIAGNIFGSFYAFIFSMIGCFFSATLAFFLGRALGKPFVDKILKGKTLKIDSELEKRGFLIMFLMRLSFVFPYDALSYASGLTKVKYKDFIMGTILGIIPEMFIYSYIGRNLGKHTIKRIFVPIIIMIIIALLANYIYKSYKNKKR</sequence>
<dbReference type="GO" id="GO:0005886">
    <property type="term" value="C:plasma membrane"/>
    <property type="evidence" value="ECO:0007669"/>
    <property type="project" value="UniProtKB-SubCell"/>
</dbReference>
<dbReference type="Proteomes" id="UP000192468">
    <property type="component" value="Unassembled WGS sequence"/>
</dbReference>
<comment type="subcellular location">
    <subcellularLocation>
        <location evidence="1 6">Cell membrane</location>
        <topology evidence="1 6">Multi-pass membrane protein</topology>
    </subcellularLocation>
</comment>
<accession>A0A1W1XII9</accession>